<feature type="transmembrane region" description="Helical" evidence="4">
    <location>
        <begin position="91"/>
        <end position="115"/>
    </location>
</feature>
<feature type="transmembrane region" description="Helical" evidence="4">
    <location>
        <begin position="127"/>
        <end position="149"/>
    </location>
</feature>
<gene>
    <name evidence="5" type="ORF">PCAR00345_LOCUS10577</name>
</gene>
<keyword evidence="4" id="KW-0812">Transmembrane</keyword>
<dbReference type="GO" id="GO:0004930">
    <property type="term" value="F:G protein-coupled receptor activity"/>
    <property type="evidence" value="ECO:0007669"/>
    <property type="project" value="UniProtKB-KW"/>
</dbReference>
<sequence>MAFSPGDAAMPVYLLIASIFNSIFFYRSIKDVRSKEIAVSGAPSIALLLTAISEFVWVLPCFIQCFLVFVLGHDGDWAPEREASGCDVQGFYSQLGSVSGMLSTLVLALLTLRIARSQRMPSTSQMLVISGAVFALSLLVSVLPFMGAGNYSYSGEGFCYIDWYDNTSSAIMLTIVIPTFLAVISIDVAALANGWWPRLLIVCMALAFVSAWCLWIPAAFIGLSGGTFPDGYMITGAVLGHAQALINPLLYGIWWRKTLLKKSARQAVTAGGKDFTPEQPAP</sequence>
<dbReference type="InterPro" id="IPR050125">
    <property type="entry name" value="GPCR_opsins"/>
</dbReference>
<feature type="transmembrane region" description="Helical" evidence="4">
    <location>
        <begin position="12"/>
        <end position="29"/>
    </location>
</feature>
<organism evidence="5">
    <name type="scientific">Chrysotila carterae</name>
    <name type="common">Marine alga</name>
    <name type="synonym">Syracosphaera carterae</name>
    <dbReference type="NCBI Taxonomy" id="13221"/>
    <lineage>
        <taxon>Eukaryota</taxon>
        <taxon>Haptista</taxon>
        <taxon>Haptophyta</taxon>
        <taxon>Prymnesiophyceae</taxon>
        <taxon>Isochrysidales</taxon>
        <taxon>Isochrysidaceae</taxon>
        <taxon>Chrysotila</taxon>
    </lineage>
</organism>
<dbReference type="PANTHER" id="PTHR24240">
    <property type="entry name" value="OPSIN"/>
    <property type="match status" value="1"/>
</dbReference>
<name>A0A7S4B8M0_CHRCT</name>
<reference evidence="5" key="1">
    <citation type="submission" date="2021-01" db="EMBL/GenBank/DDBJ databases">
        <authorList>
            <person name="Corre E."/>
            <person name="Pelletier E."/>
            <person name="Niang G."/>
            <person name="Scheremetjew M."/>
            <person name="Finn R."/>
            <person name="Kale V."/>
            <person name="Holt S."/>
            <person name="Cochrane G."/>
            <person name="Meng A."/>
            <person name="Brown T."/>
            <person name="Cohen L."/>
        </authorList>
    </citation>
    <scope>NUCLEOTIDE SEQUENCE</scope>
    <source>
        <strain evidence="5">CCMP645</strain>
    </source>
</reference>
<evidence type="ECO:0000256" key="3">
    <source>
        <dbReference type="ARBA" id="ARBA00023170"/>
    </source>
</evidence>
<evidence type="ECO:0000313" key="5">
    <source>
        <dbReference type="EMBL" id="CAE0757983.1"/>
    </source>
</evidence>
<evidence type="ECO:0000256" key="4">
    <source>
        <dbReference type="SAM" id="Phobius"/>
    </source>
</evidence>
<evidence type="ECO:0008006" key="6">
    <source>
        <dbReference type="Google" id="ProtNLM"/>
    </source>
</evidence>
<dbReference type="EMBL" id="HBIZ01017026">
    <property type="protein sequence ID" value="CAE0757983.1"/>
    <property type="molecule type" value="Transcribed_RNA"/>
</dbReference>
<keyword evidence="2" id="KW-0297">G-protein coupled receptor</keyword>
<evidence type="ECO:0000256" key="2">
    <source>
        <dbReference type="ARBA" id="ARBA00023040"/>
    </source>
</evidence>
<keyword evidence="4" id="KW-1133">Transmembrane helix</keyword>
<accession>A0A7S4B8M0</accession>
<keyword evidence="3" id="KW-0675">Receptor</keyword>
<feature type="transmembrane region" description="Helical" evidence="4">
    <location>
        <begin position="169"/>
        <end position="192"/>
    </location>
</feature>
<dbReference type="GO" id="GO:0016020">
    <property type="term" value="C:membrane"/>
    <property type="evidence" value="ECO:0007669"/>
    <property type="project" value="UniProtKB-SubCell"/>
</dbReference>
<protein>
    <recommendedName>
        <fullName evidence="6">G-protein coupled receptors family 1 profile domain-containing protein</fullName>
    </recommendedName>
</protein>
<dbReference type="SUPFAM" id="SSF81321">
    <property type="entry name" value="Family A G protein-coupled receptor-like"/>
    <property type="match status" value="1"/>
</dbReference>
<feature type="transmembrane region" description="Helical" evidence="4">
    <location>
        <begin position="41"/>
        <end position="71"/>
    </location>
</feature>
<proteinExistence type="predicted"/>
<keyword evidence="2" id="KW-0807">Transducer</keyword>
<dbReference type="Gene3D" id="1.20.1070.10">
    <property type="entry name" value="Rhodopsin 7-helix transmembrane proteins"/>
    <property type="match status" value="1"/>
</dbReference>
<feature type="transmembrane region" description="Helical" evidence="4">
    <location>
        <begin position="232"/>
        <end position="255"/>
    </location>
</feature>
<comment type="subcellular location">
    <subcellularLocation>
        <location evidence="1">Membrane</location>
        <topology evidence="1">Multi-pass membrane protein</topology>
    </subcellularLocation>
</comment>
<evidence type="ECO:0000256" key="1">
    <source>
        <dbReference type="ARBA" id="ARBA00004141"/>
    </source>
</evidence>
<dbReference type="AlphaFoldDB" id="A0A7S4B8M0"/>
<feature type="transmembrane region" description="Helical" evidence="4">
    <location>
        <begin position="199"/>
        <end position="220"/>
    </location>
</feature>
<keyword evidence="4" id="KW-0472">Membrane</keyword>